<feature type="active site" evidence="11">
    <location>
        <position position="357"/>
    </location>
</feature>
<accession>A0AAU9IRS0</accession>
<evidence type="ECO:0000256" key="8">
    <source>
        <dbReference type="ARBA" id="ARBA00023136"/>
    </source>
</evidence>
<feature type="transmembrane region" description="Helical" evidence="12">
    <location>
        <begin position="401"/>
        <end position="421"/>
    </location>
</feature>
<keyword evidence="5 12" id="KW-0812">Transmembrane</keyword>
<keyword evidence="6 10" id="KW-0256">Endoplasmic reticulum</keyword>
<dbReference type="PANTHER" id="PTHR10408:SF7">
    <property type="entry name" value="DIACYLGLYCEROL O-ACYLTRANSFERASE 1"/>
    <property type="match status" value="1"/>
</dbReference>
<evidence type="ECO:0000313" key="13">
    <source>
        <dbReference type="EMBL" id="CAG9314455.1"/>
    </source>
</evidence>
<dbReference type="EMBL" id="CAJZBQ010000012">
    <property type="protein sequence ID" value="CAG9314455.1"/>
    <property type="molecule type" value="Genomic_DNA"/>
</dbReference>
<gene>
    <name evidence="13" type="ORF">BSTOLATCC_MIC11460</name>
</gene>
<evidence type="ECO:0000313" key="14">
    <source>
        <dbReference type="Proteomes" id="UP001162131"/>
    </source>
</evidence>
<keyword evidence="7 12" id="KW-1133">Transmembrane helix</keyword>
<proteinExistence type="inferred from homology"/>
<evidence type="ECO:0000256" key="2">
    <source>
        <dbReference type="ARBA" id="ARBA00005189"/>
    </source>
</evidence>
<dbReference type="Proteomes" id="UP001162131">
    <property type="component" value="Unassembled WGS sequence"/>
</dbReference>
<keyword evidence="9 10" id="KW-0012">Acyltransferase</keyword>
<evidence type="ECO:0000256" key="11">
    <source>
        <dbReference type="PIRSR" id="PIRSR000439-1"/>
    </source>
</evidence>
<evidence type="ECO:0000256" key="12">
    <source>
        <dbReference type="SAM" id="Phobius"/>
    </source>
</evidence>
<feature type="transmembrane region" description="Helical" evidence="12">
    <location>
        <begin position="222"/>
        <end position="240"/>
    </location>
</feature>
<dbReference type="Pfam" id="PF03062">
    <property type="entry name" value="MBOAT"/>
    <property type="match status" value="1"/>
</dbReference>
<evidence type="ECO:0000256" key="5">
    <source>
        <dbReference type="ARBA" id="ARBA00022692"/>
    </source>
</evidence>
<dbReference type="GO" id="GO:0019432">
    <property type="term" value="P:triglyceride biosynthetic process"/>
    <property type="evidence" value="ECO:0007669"/>
    <property type="project" value="TreeGrafter"/>
</dbReference>
<evidence type="ECO:0000256" key="4">
    <source>
        <dbReference type="ARBA" id="ARBA00022679"/>
    </source>
</evidence>
<dbReference type="InterPro" id="IPR014371">
    <property type="entry name" value="Oat_ACAT_DAG_ARE"/>
</dbReference>
<comment type="subcellular location">
    <subcellularLocation>
        <location evidence="1 10">Endoplasmic reticulum membrane</location>
        <topology evidence="1 10">Multi-pass membrane protein</topology>
    </subcellularLocation>
</comment>
<evidence type="ECO:0000256" key="9">
    <source>
        <dbReference type="ARBA" id="ARBA00023315"/>
    </source>
</evidence>
<evidence type="ECO:0000256" key="1">
    <source>
        <dbReference type="ARBA" id="ARBA00004477"/>
    </source>
</evidence>
<evidence type="ECO:0000256" key="3">
    <source>
        <dbReference type="ARBA" id="ARBA00009010"/>
    </source>
</evidence>
<organism evidence="13 14">
    <name type="scientific">Blepharisma stoltei</name>
    <dbReference type="NCBI Taxonomy" id="1481888"/>
    <lineage>
        <taxon>Eukaryota</taxon>
        <taxon>Sar</taxon>
        <taxon>Alveolata</taxon>
        <taxon>Ciliophora</taxon>
        <taxon>Postciliodesmatophora</taxon>
        <taxon>Heterotrichea</taxon>
        <taxon>Heterotrichida</taxon>
        <taxon>Blepharismidae</taxon>
        <taxon>Blepharisma</taxon>
    </lineage>
</organism>
<evidence type="ECO:0000256" key="7">
    <source>
        <dbReference type="ARBA" id="ARBA00022989"/>
    </source>
</evidence>
<comment type="pathway">
    <text evidence="2">Lipid metabolism.</text>
</comment>
<comment type="similarity">
    <text evidence="3 10">Belongs to the membrane-bound acyltransferase family. Sterol o-acyltransferase subfamily.</text>
</comment>
<reference evidence="13" key="1">
    <citation type="submission" date="2021-09" db="EMBL/GenBank/DDBJ databases">
        <authorList>
            <consortium name="AG Swart"/>
            <person name="Singh M."/>
            <person name="Singh A."/>
            <person name="Seah K."/>
            <person name="Emmerich C."/>
        </authorList>
    </citation>
    <scope>NUCLEOTIDE SEQUENCE</scope>
    <source>
        <strain evidence="13">ATCC30299</strain>
    </source>
</reference>
<feature type="transmembrane region" description="Helical" evidence="12">
    <location>
        <begin position="367"/>
        <end position="389"/>
    </location>
</feature>
<evidence type="ECO:0000256" key="6">
    <source>
        <dbReference type="ARBA" id="ARBA00022824"/>
    </source>
</evidence>
<keyword evidence="4 10" id="KW-0808">Transferase</keyword>
<feature type="transmembrane region" description="Helical" evidence="12">
    <location>
        <begin position="273"/>
        <end position="292"/>
    </location>
</feature>
<dbReference type="PANTHER" id="PTHR10408">
    <property type="entry name" value="STEROL O-ACYLTRANSFERASE"/>
    <property type="match status" value="1"/>
</dbReference>
<feature type="transmembrane region" description="Helical" evidence="12">
    <location>
        <begin position="73"/>
        <end position="94"/>
    </location>
</feature>
<feature type="transmembrane region" description="Helical" evidence="12">
    <location>
        <begin position="33"/>
        <end position="53"/>
    </location>
</feature>
<dbReference type="PIRSF" id="PIRSF000439">
    <property type="entry name" value="Oat_ACAT_DAG_ARE"/>
    <property type="match status" value="1"/>
</dbReference>
<name>A0AAU9IRS0_9CILI</name>
<dbReference type="GO" id="GO:0004144">
    <property type="term" value="F:diacylglycerol O-acyltransferase activity"/>
    <property type="evidence" value="ECO:0007669"/>
    <property type="project" value="TreeGrafter"/>
</dbReference>
<protein>
    <recommendedName>
        <fullName evidence="10">O-acyltransferase</fullName>
    </recommendedName>
</protein>
<feature type="transmembrane region" description="Helical" evidence="12">
    <location>
        <begin position="106"/>
        <end position="126"/>
    </location>
</feature>
<dbReference type="InterPro" id="IPR004299">
    <property type="entry name" value="MBOAT_fam"/>
</dbReference>
<evidence type="ECO:0000256" key="10">
    <source>
        <dbReference type="PIRNR" id="PIRNR000439"/>
    </source>
</evidence>
<comment type="caution">
    <text evidence="13">The sequence shown here is derived from an EMBL/GenBank/DDBJ whole genome shotgun (WGS) entry which is preliminary data.</text>
</comment>
<dbReference type="AlphaFoldDB" id="A0AAU9IRS0"/>
<keyword evidence="8 10" id="KW-0472">Membrane</keyword>
<keyword evidence="14" id="KW-1185">Reference proteome</keyword>
<feature type="transmembrane region" description="Helical" evidence="12">
    <location>
        <begin position="132"/>
        <end position="151"/>
    </location>
</feature>
<sequence>MAAPTRVMLYSPHVKESISLMSSEAESPNYRGFLNLGGIIIIVANFRLIIENILKYGFLLKLPSPFEFYNHYSGWPCLSTAILLIIPLAISYYTETKLAQKLSSGMVKLLMILNICATLIVPPYMVSLTEAYPLPASALLSISLICAMKLYSFSDVMSEVRICYKNKEYEKFPSDIKEVVAKYPNICSIRHFAYFITAPTLCFQFTYPRSPCIRKAWLFKRIAEWILALSFMVILIQQYMMPLIQNTLPIINKEPINYTALLERHLKLSLPNLYFWLIMFFSAFQCFTNIVAELTRFGDRTFYKEWWNSRTLGEYWKLWNIPVHSWLLRHVHFPLINMGCHKNFAMFVTFFISAVGHEYLISGACRIVSYWAFLAMMMQIPLIIVMDIFKSFLLKTQIGNVVFWVSFCIIGQPLAVLIYSIQVINRMNP</sequence>
<dbReference type="GO" id="GO:0005789">
    <property type="term" value="C:endoplasmic reticulum membrane"/>
    <property type="evidence" value="ECO:0007669"/>
    <property type="project" value="UniProtKB-SubCell"/>
</dbReference>